<evidence type="ECO:0000313" key="1">
    <source>
        <dbReference type="EMBL" id="KAJ8897903.1"/>
    </source>
</evidence>
<sequence>MMRQPTLSLCSTRSFTPGTAATVAGLTVRIFVPVRFGAGLFPIPLTAVGTNFSTPRRTPQMICKLRMPLCQIFQMGTDVLTTWRHTGLPPRRTELNLRRVTSGFSHVGIVPNDAAGRRVFWGITRFSRPSIPALLHTFKSPSSALKTSLLRAVQISSLTRCYYCPVSPTFINCLLANGTLVLTERRLMCARSEWVTLPAAPPAEQLLKAGRGVAVGGGSALRKPPRPFHDSHT</sequence>
<evidence type="ECO:0000313" key="2">
    <source>
        <dbReference type="Proteomes" id="UP001159363"/>
    </source>
</evidence>
<name>A0ABQ9IMH4_9NEOP</name>
<keyword evidence="2" id="KW-1185">Reference proteome</keyword>
<dbReference type="EMBL" id="JARBHB010000001">
    <property type="protein sequence ID" value="KAJ8897903.1"/>
    <property type="molecule type" value="Genomic_DNA"/>
</dbReference>
<dbReference type="Proteomes" id="UP001159363">
    <property type="component" value="Chromosome 1"/>
</dbReference>
<organism evidence="1 2">
    <name type="scientific">Dryococelus australis</name>
    <dbReference type="NCBI Taxonomy" id="614101"/>
    <lineage>
        <taxon>Eukaryota</taxon>
        <taxon>Metazoa</taxon>
        <taxon>Ecdysozoa</taxon>
        <taxon>Arthropoda</taxon>
        <taxon>Hexapoda</taxon>
        <taxon>Insecta</taxon>
        <taxon>Pterygota</taxon>
        <taxon>Neoptera</taxon>
        <taxon>Polyneoptera</taxon>
        <taxon>Phasmatodea</taxon>
        <taxon>Verophasmatodea</taxon>
        <taxon>Anareolatae</taxon>
        <taxon>Phasmatidae</taxon>
        <taxon>Eurycanthinae</taxon>
        <taxon>Dryococelus</taxon>
    </lineage>
</organism>
<gene>
    <name evidence="1" type="ORF">PR048_003260</name>
</gene>
<accession>A0ABQ9IMH4</accession>
<reference evidence="1 2" key="1">
    <citation type="submission" date="2023-02" db="EMBL/GenBank/DDBJ databases">
        <title>LHISI_Scaffold_Assembly.</title>
        <authorList>
            <person name="Stuart O.P."/>
            <person name="Cleave R."/>
            <person name="Magrath M.J.L."/>
            <person name="Mikheyev A.S."/>
        </authorList>
    </citation>
    <scope>NUCLEOTIDE SEQUENCE [LARGE SCALE GENOMIC DNA]</scope>
    <source>
        <strain evidence="1">Daus_M_001</strain>
        <tissue evidence="1">Leg muscle</tissue>
    </source>
</reference>
<proteinExistence type="predicted"/>
<comment type="caution">
    <text evidence="1">The sequence shown here is derived from an EMBL/GenBank/DDBJ whole genome shotgun (WGS) entry which is preliminary data.</text>
</comment>
<protein>
    <submittedName>
        <fullName evidence="1">Uncharacterized protein</fullName>
    </submittedName>
</protein>